<reference evidence="5 6" key="1">
    <citation type="submission" date="2022-05" db="EMBL/GenBank/DDBJ databases">
        <title>Luteimonas sp. SX5, whole genome shotgun sequencing project.</title>
        <authorList>
            <person name="Zhao G."/>
            <person name="Shen L."/>
        </authorList>
    </citation>
    <scope>NUCLEOTIDE SEQUENCE [LARGE SCALE GENOMIC DNA]</scope>
    <source>
        <strain evidence="5 6">SX5</strain>
    </source>
</reference>
<organism evidence="5 6">
    <name type="scientific">Luteimonas galliterrae</name>
    <dbReference type="NCBI Taxonomy" id="2940486"/>
    <lineage>
        <taxon>Bacteria</taxon>
        <taxon>Pseudomonadati</taxon>
        <taxon>Pseudomonadota</taxon>
        <taxon>Gammaproteobacteria</taxon>
        <taxon>Lysobacterales</taxon>
        <taxon>Lysobacteraceae</taxon>
        <taxon>Luteimonas</taxon>
    </lineage>
</organism>
<comment type="similarity">
    <text evidence="1">Belongs to the Gfa family.</text>
</comment>
<protein>
    <submittedName>
        <fullName evidence="5">GFA family protein</fullName>
    </submittedName>
</protein>
<proteinExistence type="inferred from homology"/>
<gene>
    <name evidence="5" type="ORF">M2650_06510</name>
</gene>
<dbReference type="InterPro" id="IPR052355">
    <property type="entry name" value="CENP-V-like"/>
</dbReference>
<dbReference type="PANTHER" id="PTHR28620">
    <property type="entry name" value="CENTROMERE PROTEIN V"/>
    <property type="match status" value="1"/>
</dbReference>
<dbReference type="InterPro" id="IPR006913">
    <property type="entry name" value="CENP-V/GFA"/>
</dbReference>
<feature type="domain" description="CENP-V/GFA" evidence="4">
    <location>
        <begin position="5"/>
        <end position="140"/>
    </location>
</feature>
<evidence type="ECO:0000313" key="5">
    <source>
        <dbReference type="EMBL" id="MCL1634284.1"/>
    </source>
</evidence>
<evidence type="ECO:0000256" key="3">
    <source>
        <dbReference type="ARBA" id="ARBA00022833"/>
    </source>
</evidence>
<dbReference type="RefSeq" id="WP_249472621.1">
    <property type="nucleotide sequence ID" value="NZ_JAMBEP010000001.1"/>
</dbReference>
<dbReference type="Pfam" id="PF04828">
    <property type="entry name" value="GFA"/>
    <property type="match status" value="1"/>
</dbReference>
<evidence type="ECO:0000256" key="2">
    <source>
        <dbReference type="ARBA" id="ARBA00022723"/>
    </source>
</evidence>
<evidence type="ECO:0000256" key="1">
    <source>
        <dbReference type="ARBA" id="ARBA00005495"/>
    </source>
</evidence>
<dbReference type="PROSITE" id="PS51891">
    <property type="entry name" value="CENP_V_GFA"/>
    <property type="match status" value="1"/>
</dbReference>
<name>A0ABT0MHE0_9GAMM</name>
<dbReference type="Proteomes" id="UP001431217">
    <property type="component" value="Unassembled WGS sequence"/>
</dbReference>
<sequence>MIQTRHGSCHCGAVKFAVDIDLAPEGQRSPQLRPGPWYATTLRCNCSFCGKTRMWKNHVPSESFRLLQGADHLTHYRFGEGSIDHTFCKTCGVYAFVSASEPAMGGDFYCVNVACLDDVGDDELAAAPIRYEDGANDEWGRSPRVTGHM</sequence>
<dbReference type="SUPFAM" id="SSF51316">
    <property type="entry name" value="Mss4-like"/>
    <property type="match status" value="1"/>
</dbReference>
<dbReference type="Gene3D" id="2.170.150.70">
    <property type="match status" value="1"/>
</dbReference>
<evidence type="ECO:0000313" key="6">
    <source>
        <dbReference type="Proteomes" id="UP001431217"/>
    </source>
</evidence>
<comment type="caution">
    <text evidence="5">The sequence shown here is derived from an EMBL/GenBank/DDBJ whole genome shotgun (WGS) entry which is preliminary data.</text>
</comment>
<dbReference type="InterPro" id="IPR011057">
    <property type="entry name" value="Mss4-like_sf"/>
</dbReference>
<dbReference type="EMBL" id="JAMBEP010000001">
    <property type="protein sequence ID" value="MCL1634284.1"/>
    <property type="molecule type" value="Genomic_DNA"/>
</dbReference>
<keyword evidence="6" id="KW-1185">Reference proteome</keyword>
<evidence type="ECO:0000259" key="4">
    <source>
        <dbReference type="PROSITE" id="PS51891"/>
    </source>
</evidence>
<keyword evidence="2" id="KW-0479">Metal-binding</keyword>
<dbReference type="PANTHER" id="PTHR28620:SF1">
    <property type="entry name" value="CENP-V_GFA DOMAIN-CONTAINING PROTEIN"/>
    <property type="match status" value="1"/>
</dbReference>
<keyword evidence="3" id="KW-0862">Zinc</keyword>
<accession>A0ABT0MHE0</accession>